<evidence type="ECO:0000313" key="4">
    <source>
        <dbReference type="Proteomes" id="UP000632766"/>
    </source>
</evidence>
<feature type="compositionally biased region" description="Basic and acidic residues" evidence="1">
    <location>
        <begin position="72"/>
        <end position="83"/>
    </location>
</feature>
<keyword evidence="2" id="KW-1133">Transmembrane helix</keyword>
<accession>A0A8J7HJM2</accession>
<dbReference type="NCBIfam" id="NF041742">
    <property type="entry name" value="WGxxGxxG_fam"/>
    <property type="match status" value="1"/>
</dbReference>
<dbReference type="Proteomes" id="UP000632766">
    <property type="component" value="Unassembled WGS sequence"/>
</dbReference>
<evidence type="ECO:0000313" key="3">
    <source>
        <dbReference type="EMBL" id="MBH8560623.1"/>
    </source>
</evidence>
<reference evidence="3 4" key="1">
    <citation type="journal article" date="2021" name="Int. J. Syst. Evol. Microbiol.">
        <title>Amazonocrinis nigriterrae gen. nov., sp. nov., Atlanticothrix silvestris gen. nov., sp. nov. and Dendronalium phyllosphericum gen. nov., sp. nov., nostocacean cyanobacteria from Brazilian environments.</title>
        <authorList>
            <person name="Alvarenga D.O."/>
            <person name="Andreote A.P.D."/>
            <person name="Branco L.H.Z."/>
            <person name="Delbaje E."/>
            <person name="Cruz R.B."/>
            <person name="Varani A.M."/>
            <person name="Fiore M.F."/>
        </authorList>
    </citation>
    <scope>NUCLEOTIDE SEQUENCE [LARGE SCALE GENOMIC DNA]</scope>
    <source>
        <strain evidence="3 4">CENA67</strain>
    </source>
</reference>
<comment type="caution">
    <text evidence="3">The sequence shown here is derived from an EMBL/GenBank/DDBJ whole genome shotgun (WGS) entry which is preliminary data.</text>
</comment>
<keyword evidence="4" id="KW-1185">Reference proteome</keyword>
<sequence>MTRNFSKALGAGVLGLSMAILPLSLPVKAQVTDSPRTNTAPTRTTTYNDRNDFDWGWLGLIGLLGLAGLSGKRRDDEPTRYRDPNAPGATTYRD</sequence>
<proteinExistence type="predicted"/>
<dbReference type="RefSeq" id="WP_198122692.1">
    <property type="nucleotide sequence ID" value="NZ_JAECZC010000001.1"/>
</dbReference>
<name>A0A8J7HJM2_9NOST</name>
<evidence type="ECO:0000256" key="2">
    <source>
        <dbReference type="SAM" id="Phobius"/>
    </source>
</evidence>
<gene>
    <name evidence="3" type="ORF">I8748_00095</name>
</gene>
<dbReference type="EMBL" id="JAECZC010000001">
    <property type="protein sequence ID" value="MBH8560623.1"/>
    <property type="molecule type" value="Genomic_DNA"/>
</dbReference>
<keyword evidence="2" id="KW-0472">Membrane</keyword>
<dbReference type="NCBIfam" id="NF038039">
    <property type="entry name" value="WGxxGxxG-CTERM"/>
    <property type="match status" value="1"/>
</dbReference>
<dbReference type="AlphaFoldDB" id="A0A8J7HJM2"/>
<feature type="transmembrane region" description="Helical" evidence="2">
    <location>
        <begin position="53"/>
        <end position="71"/>
    </location>
</feature>
<keyword evidence="2" id="KW-0812">Transmembrane</keyword>
<organism evidence="3 4">
    <name type="scientific">Amazonocrinis nigriterrae CENA67</name>
    <dbReference type="NCBI Taxonomy" id="2794033"/>
    <lineage>
        <taxon>Bacteria</taxon>
        <taxon>Bacillati</taxon>
        <taxon>Cyanobacteriota</taxon>
        <taxon>Cyanophyceae</taxon>
        <taxon>Nostocales</taxon>
        <taxon>Nostocaceae</taxon>
        <taxon>Amazonocrinis</taxon>
        <taxon>Amazonocrinis nigriterrae</taxon>
    </lineage>
</organism>
<protein>
    <submittedName>
        <fullName evidence="3">WGxxGxxG-CTERM domain-containing protein</fullName>
    </submittedName>
</protein>
<evidence type="ECO:0000256" key="1">
    <source>
        <dbReference type="SAM" id="MobiDB-lite"/>
    </source>
</evidence>
<feature type="region of interest" description="Disordered" evidence="1">
    <location>
        <begin position="70"/>
        <end position="94"/>
    </location>
</feature>